<accession>A0A6A6X594</accession>
<evidence type="ECO:0000313" key="4">
    <source>
        <dbReference type="Proteomes" id="UP000799757"/>
    </source>
</evidence>
<dbReference type="InterPro" id="IPR027450">
    <property type="entry name" value="AlkB-like"/>
</dbReference>
<sequence>MLRAYTKQLLSIADPKPEPSSRPEVWAGGRQELCETLQYFRAYHGGGYTTGGFARGFMFDKSAHARDFVDSTVVIARAGGGLVKDKDSGERVVGSDRTEDSKVASLRNSMQYFNPVVIITGADNPNIPSQPPHTYCVLDYFKPTHIWSEKSKGKKILRYRFEKLDATKPSWWAPNNNEAQIEHGSLDPPIVYKCSKCNHESQQIYLQGWMCLQPSCSMFWLLAPTSTNLDPHEPVEADLEYDPCFLKQRVRWPNDKHIYSLASNDVELSGLSIVGEDCSLAYWQGMVCPKCGRCNSRLSWTGWECGNELQECNWKKEPPHIFIPAQSLRDPFFPLTSSYTLSRDTHLPLVKLDVSFKDNYRINRYTIPGIEGFVAHLIANKTVLEEEGGPDRMFEELQREDIGLKRRGLGSGMLKGESYTRHFLVNYGMPYKFIAATASRSFDDAARPINHTRTRLNWAAKFVLAEEVVSEVEREVEEGWKKNEFNEVLALGYFEQQRINYHDDGEYGLGPTIATLSLGAPGTMRLRMKARHHNGVSAAGVYDDTPALPGCAAYDARRSAQSSLVALKQSNPQAYRARLKTLPKELKLKSGGTARDAITLTLAHGDIVIMHGAEIQKYYEHSVDHAGKLRFALTCRYIDPNSLKEADRPNYEVRPDEGVYDGGCLPAAG</sequence>
<dbReference type="GO" id="GO:0006307">
    <property type="term" value="P:DNA alkylation repair"/>
    <property type="evidence" value="ECO:0007669"/>
    <property type="project" value="TreeGrafter"/>
</dbReference>
<dbReference type="PANTHER" id="PTHR31573:SF4">
    <property type="entry name" value="FE2OG DIOXYGENASE DOMAIN-CONTAINING PROTEIN"/>
    <property type="match status" value="1"/>
</dbReference>
<dbReference type="Proteomes" id="UP000799757">
    <property type="component" value="Unassembled WGS sequence"/>
</dbReference>
<evidence type="ECO:0000256" key="1">
    <source>
        <dbReference type="PIRSR" id="PIRSR632852-1"/>
    </source>
</evidence>
<dbReference type="EMBL" id="MU002007">
    <property type="protein sequence ID" value="KAF2791680.1"/>
    <property type="molecule type" value="Genomic_DNA"/>
</dbReference>
<proteinExistence type="predicted"/>
<protein>
    <recommendedName>
        <fullName evidence="2">Alpha-ketoglutarate-dependent dioxygenase AlkB-like domain-containing protein</fullName>
    </recommendedName>
</protein>
<organism evidence="3 4">
    <name type="scientific">Melanomma pulvis-pyrius CBS 109.77</name>
    <dbReference type="NCBI Taxonomy" id="1314802"/>
    <lineage>
        <taxon>Eukaryota</taxon>
        <taxon>Fungi</taxon>
        <taxon>Dikarya</taxon>
        <taxon>Ascomycota</taxon>
        <taxon>Pezizomycotina</taxon>
        <taxon>Dothideomycetes</taxon>
        <taxon>Pleosporomycetidae</taxon>
        <taxon>Pleosporales</taxon>
        <taxon>Melanommataceae</taxon>
        <taxon>Melanomma</taxon>
    </lineage>
</organism>
<feature type="binding site" evidence="1">
    <location>
        <position position="502"/>
    </location>
    <ligand>
        <name>2-oxoglutarate</name>
        <dbReference type="ChEBI" id="CHEBI:16810"/>
    </ligand>
</feature>
<evidence type="ECO:0000313" key="3">
    <source>
        <dbReference type="EMBL" id="KAF2791680.1"/>
    </source>
</evidence>
<dbReference type="GO" id="GO:0008198">
    <property type="term" value="F:ferrous iron binding"/>
    <property type="evidence" value="ECO:0007669"/>
    <property type="project" value="TreeGrafter"/>
</dbReference>
<dbReference type="Gene3D" id="2.60.120.590">
    <property type="entry name" value="Alpha-ketoglutarate-dependent dioxygenase AlkB-like"/>
    <property type="match status" value="1"/>
</dbReference>
<dbReference type="SUPFAM" id="SSF51197">
    <property type="entry name" value="Clavaminate synthase-like"/>
    <property type="match status" value="1"/>
</dbReference>
<dbReference type="InterPro" id="IPR032852">
    <property type="entry name" value="ALKBH2"/>
</dbReference>
<name>A0A6A6X594_9PLEO</name>
<dbReference type="OrthoDB" id="2163491at2759"/>
<dbReference type="AlphaFoldDB" id="A0A6A6X594"/>
<dbReference type="InterPro" id="IPR037151">
    <property type="entry name" value="AlkB-like_sf"/>
</dbReference>
<evidence type="ECO:0000259" key="2">
    <source>
        <dbReference type="Pfam" id="PF13532"/>
    </source>
</evidence>
<dbReference type="PANTHER" id="PTHR31573">
    <property type="entry name" value="ALPHA-KETOGLUTARATE-DEPENDENT DIOXYGENASE ALKB HOMOLOG 2"/>
    <property type="match status" value="1"/>
</dbReference>
<dbReference type="GO" id="GO:0035516">
    <property type="term" value="F:broad specificity oxidative DNA demethylase activity"/>
    <property type="evidence" value="ECO:0007669"/>
    <property type="project" value="TreeGrafter"/>
</dbReference>
<feature type="binding site" evidence="1">
    <location>
        <position position="493"/>
    </location>
    <ligand>
        <name>2-oxoglutarate</name>
        <dbReference type="ChEBI" id="CHEBI:16810"/>
    </ligand>
</feature>
<feature type="binding site" evidence="1">
    <location>
        <position position="621"/>
    </location>
    <ligand>
        <name>2-oxoglutarate</name>
        <dbReference type="ChEBI" id="CHEBI:16810"/>
    </ligand>
</feature>
<feature type="domain" description="Alpha-ketoglutarate-dependent dioxygenase AlkB-like" evidence="2">
    <location>
        <begin position="466"/>
        <end position="628"/>
    </location>
</feature>
<gene>
    <name evidence="3" type="ORF">K505DRAFT_309070</name>
</gene>
<keyword evidence="4" id="KW-1185">Reference proteome</keyword>
<dbReference type="Pfam" id="PF13532">
    <property type="entry name" value="2OG-FeII_Oxy_2"/>
    <property type="match status" value="1"/>
</dbReference>
<dbReference type="GO" id="GO:0051747">
    <property type="term" value="F:cytosine C-5 DNA demethylase activity"/>
    <property type="evidence" value="ECO:0007669"/>
    <property type="project" value="TreeGrafter"/>
</dbReference>
<reference evidence="3" key="1">
    <citation type="journal article" date="2020" name="Stud. Mycol.">
        <title>101 Dothideomycetes genomes: a test case for predicting lifestyles and emergence of pathogens.</title>
        <authorList>
            <person name="Haridas S."/>
            <person name="Albert R."/>
            <person name="Binder M."/>
            <person name="Bloem J."/>
            <person name="Labutti K."/>
            <person name="Salamov A."/>
            <person name="Andreopoulos B."/>
            <person name="Baker S."/>
            <person name="Barry K."/>
            <person name="Bills G."/>
            <person name="Bluhm B."/>
            <person name="Cannon C."/>
            <person name="Castanera R."/>
            <person name="Culley D."/>
            <person name="Daum C."/>
            <person name="Ezra D."/>
            <person name="Gonzalez J."/>
            <person name="Henrissat B."/>
            <person name="Kuo A."/>
            <person name="Liang C."/>
            <person name="Lipzen A."/>
            <person name="Lutzoni F."/>
            <person name="Magnuson J."/>
            <person name="Mondo S."/>
            <person name="Nolan M."/>
            <person name="Ohm R."/>
            <person name="Pangilinan J."/>
            <person name="Park H.-J."/>
            <person name="Ramirez L."/>
            <person name="Alfaro M."/>
            <person name="Sun H."/>
            <person name="Tritt A."/>
            <person name="Yoshinaga Y."/>
            <person name="Zwiers L.-H."/>
            <person name="Turgeon B."/>
            <person name="Goodwin S."/>
            <person name="Spatafora J."/>
            <person name="Crous P."/>
            <person name="Grigoriev I."/>
        </authorList>
    </citation>
    <scope>NUCLEOTIDE SEQUENCE</scope>
    <source>
        <strain evidence="3">CBS 109.77</strain>
    </source>
</reference>